<dbReference type="HOGENOM" id="CLU_2705719_0_0_1"/>
<dbReference type="AlphaFoldDB" id="A0A0C3FK45"/>
<reference evidence="2" key="2">
    <citation type="submission" date="2015-01" db="EMBL/GenBank/DDBJ databases">
        <title>Evolutionary Origins and Diversification of the Mycorrhizal Mutualists.</title>
        <authorList>
            <consortium name="DOE Joint Genome Institute"/>
            <consortium name="Mycorrhizal Genomics Consortium"/>
            <person name="Kohler A."/>
            <person name="Kuo A."/>
            <person name="Nagy L.G."/>
            <person name="Floudas D."/>
            <person name="Copeland A."/>
            <person name="Barry K.W."/>
            <person name="Cichocki N."/>
            <person name="Veneault-Fourrey C."/>
            <person name="LaButti K."/>
            <person name="Lindquist E.A."/>
            <person name="Lipzen A."/>
            <person name="Lundell T."/>
            <person name="Morin E."/>
            <person name="Murat C."/>
            <person name="Riley R."/>
            <person name="Ohm R."/>
            <person name="Sun H."/>
            <person name="Tunlid A."/>
            <person name="Henrissat B."/>
            <person name="Grigoriev I.V."/>
            <person name="Hibbett D.S."/>
            <person name="Martin F."/>
        </authorList>
    </citation>
    <scope>NUCLEOTIDE SEQUENCE [LARGE SCALE GENOMIC DNA]</scope>
    <source>
        <strain evidence="2">F 1598</strain>
    </source>
</reference>
<keyword evidence="2" id="KW-1185">Reference proteome</keyword>
<accession>A0A0C3FK45</accession>
<sequence>MSIPSIPIAGVFVDPALSLALKVKIVNNQNEPTAIGTAVGLLQSRAAIQNLAPVTMRADKPIPGTVNHIIDPL</sequence>
<name>A0A0C3FK45_PILCF</name>
<dbReference type="Proteomes" id="UP000054166">
    <property type="component" value="Unassembled WGS sequence"/>
</dbReference>
<reference evidence="1 2" key="1">
    <citation type="submission" date="2014-04" db="EMBL/GenBank/DDBJ databases">
        <authorList>
            <consortium name="DOE Joint Genome Institute"/>
            <person name="Kuo A."/>
            <person name="Tarkka M."/>
            <person name="Buscot F."/>
            <person name="Kohler A."/>
            <person name="Nagy L.G."/>
            <person name="Floudas D."/>
            <person name="Copeland A."/>
            <person name="Barry K.W."/>
            <person name="Cichocki N."/>
            <person name="Veneault-Fourrey C."/>
            <person name="LaButti K."/>
            <person name="Lindquist E.A."/>
            <person name="Lipzen A."/>
            <person name="Lundell T."/>
            <person name="Morin E."/>
            <person name="Murat C."/>
            <person name="Sun H."/>
            <person name="Tunlid A."/>
            <person name="Henrissat B."/>
            <person name="Grigoriev I.V."/>
            <person name="Hibbett D.S."/>
            <person name="Martin F."/>
            <person name="Nordberg H.P."/>
            <person name="Cantor M.N."/>
            <person name="Hua S.X."/>
        </authorList>
    </citation>
    <scope>NUCLEOTIDE SEQUENCE [LARGE SCALE GENOMIC DNA]</scope>
    <source>
        <strain evidence="1 2">F 1598</strain>
    </source>
</reference>
<dbReference type="EMBL" id="KN833007">
    <property type="protein sequence ID" value="KIM79881.1"/>
    <property type="molecule type" value="Genomic_DNA"/>
</dbReference>
<evidence type="ECO:0000313" key="1">
    <source>
        <dbReference type="EMBL" id="KIM79881.1"/>
    </source>
</evidence>
<proteinExistence type="predicted"/>
<organism evidence="1 2">
    <name type="scientific">Piloderma croceum (strain F 1598)</name>
    <dbReference type="NCBI Taxonomy" id="765440"/>
    <lineage>
        <taxon>Eukaryota</taxon>
        <taxon>Fungi</taxon>
        <taxon>Dikarya</taxon>
        <taxon>Basidiomycota</taxon>
        <taxon>Agaricomycotina</taxon>
        <taxon>Agaricomycetes</taxon>
        <taxon>Agaricomycetidae</taxon>
        <taxon>Atheliales</taxon>
        <taxon>Atheliaceae</taxon>
        <taxon>Piloderma</taxon>
    </lineage>
</organism>
<evidence type="ECO:0000313" key="2">
    <source>
        <dbReference type="Proteomes" id="UP000054166"/>
    </source>
</evidence>
<dbReference type="InParanoid" id="A0A0C3FK45"/>
<protein>
    <submittedName>
        <fullName evidence="1">Uncharacterized protein</fullName>
    </submittedName>
</protein>
<gene>
    <name evidence="1" type="ORF">PILCRDRAFT_10054</name>
</gene>